<dbReference type="SUPFAM" id="SSF52317">
    <property type="entry name" value="Class I glutamine amidotransferase-like"/>
    <property type="match status" value="1"/>
</dbReference>
<dbReference type="GO" id="GO:0009341">
    <property type="term" value="C:beta-galactosidase complex"/>
    <property type="evidence" value="ECO:0007669"/>
    <property type="project" value="InterPro"/>
</dbReference>
<comment type="similarity">
    <text evidence="2">Belongs to the glycosyl hydrolase 42 family.</text>
</comment>
<name>A0A5M9HUD9_9FIRM</name>
<dbReference type="InterPro" id="IPR003476">
    <property type="entry name" value="Glyco_hydro_42"/>
</dbReference>
<evidence type="ECO:0000256" key="7">
    <source>
        <dbReference type="ARBA" id="ARBA00023295"/>
    </source>
</evidence>
<dbReference type="Pfam" id="PF08532">
    <property type="entry name" value="Glyco_hydro_42M"/>
    <property type="match status" value="1"/>
</dbReference>
<dbReference type="InterPro" id="IPR017853">
    <property type="entry name" value="GH"/>
</dbReference>
<keyword evidence="7" id="KW-0326">Glycosidase</keyword>
<dbReference type="EMBL" id="VMSO01000041">
    <property type="protein sequence ID" value="KAA8500153.1"/>
    <property type="molecule type" value="Genomic_DNA"/>
</dbReference>
<dbReference type="GO" id="GO:0004565">
    <property type="term" value="F:beta-galactosidase activity"/>
    <property type="evidence" value="ECO:0007669"/>
    <property type="project" value="UniProtKB-EC"/>
</dbReference>
<proteinExistence type="inferred from homology"/>
<dbReference type="EC" id="3.2.1.23" evidence="3"/>
<dbReference type="PANTHER" id="PTHR36447">
    <property type="entry name" value="BETA-GALACTOSIDASE GANA"/>
    <property type="match status" value="1"/>
</dbReference>
<sequence>MKTRKILFGTAYYPEYMSCDRMDEDIRMMKAAGMNTVRIAESTWSTLEPRENVFDFTYIDEVLEKTQEAGINVIVGTPTYAVPPWLVRKDPEIMVETKKGRARYGHRQLFDLLNPTFRCRAENVIRHLVSYTAGYAHVIGFQIDNETKHYGNTGKYMQEAFRRYLREKFVTTERLNEAFGLAYWSNSIADWDDFPDIRGCVNGGLMAEFEKFRRTVAADYLAWQARIVSEYKRDDQFITHNLDFQWKKFGADIAQDGYSYGVQPDLNHYEAAKCLTIAGTDIYHPTQDELTGAETAFCGDIIRSLKDDNYLVLECQAQAFKYWTPYPGQLRLHAYSHLASGAQGIMYWNWHSIHSGYETYWKGLLSHDLGTNPTYEEACRIGQEWKKLGTALCKMKKNNRVVLVVDNHSLSALEWFPIDKDLTYNDVVRWMYDSLYEMNIECDVVDINALEPDRYDMIITPALYCITEEMLKKLDTFVKSGGVLVSSFKSFVADEYVRVYPDTQPHLLQECFGMSCNQYTEPGRTKLTGRQVRYIAELLNPDKNAGTERLAMYEHKYWGAYAGITRHEYGRGCAYYIGCYTDKDVLKEVYKKAAADAKISVPLFSWPVIMRSGVISSKAEGADRTLHYILHYSEEEREAPCPFTAARDILNGREYRSGDNIRLRDWDVLILEEL</sequence>
<dbReference type="AlphaFoldDB" id="A0A5M9HUD9"/>
<dbReference type="OrthoDB" id="9800974at2"/>
<evidence type="ECO:0000256" key="2">
    <source>
        <dbReference type="ARBA" id="ARBA00005940"/>
    </source>
</evidence>
<keyword evidence="4" id="KW-0479">Metal-binding</keyword>
<reference evidence="10" key="1">
    <citation type="submission" date="2019-07" db="EMBL/GenBank/DDBJ databases">
        <authorList>
            <person name="Wongkuna S."/>
            <person name="Scaria J."/>
        </authorList>
    </citation>
    <scope>NUCLEOTIDE SEQUENCE [LARGE SCALE GENOMIC DNA]</scope>
    <source>
        <strain evidence="10">SW178</strain>
    </source>
</reference>
<dbReference type="RefSeq" id="WP_150311653.1">
    <property type="nucleotide sequence ID" value="NZ_VMSO01000041.1"/>
</dbReference>
<evidence type="ECO:0000256" key="4">
    <source>
        <dbReference type="ARBA" id="ARBA00022723"/>
    </source>
</evidence>
<feature type="domain" description="Beta-galactosidase trimerisation" evidence="9">
    <location>
        <begin position="400"/>
        <end position="599"/>
    </location>
</feature>
<protein>
    <recommendedName>
        <fullName evidence="3">beta-galactosidase</fullName>
        <ecNumber evidence="3">3.2.1.23</ecNumber>
    </recommendedName>
</protein>
<dbReference type="GO" id="GO:0046872">
    <property type="term" value="F:metal ion binding"/>
    <property type="evidence" value="ECO:0007669"/>
    <property type="project" value="UniProtKB-KW"/>
</dbReference>
<dbReference type="Pfam" id="PF02449">
    <property type="entry name" value="Glyco_hydro_42"/>
    <property type="match status" value="1"/>
</dbReference>
<organism evidence="10 11">
    <name type="scientific">Mediterraneibacter catenae</name>
    <dbReference type="NCBI Taxonomy" id="2594882"/>
    <lineage>
        <taxon>Bacteria</taxon>
        <taxon>Bacillati</taxon>
        <taxon>Bacillota</taxon>
        <taxon>Clostridia</taxon>
        <taxon>Lachnospirales</taxon>
        <taxon>Lachnospiraceae</taxon>
        <taxon>Mediterraneibacter</taxon>
    </lineage>
</organism>
<evidence type="ECO:0000259" key="9">
    <source>
        <dbReference type="Pfam" id="PF08532"/>
    </source>
</evidence>
<evidence type="ECO:0000256" key="3">
    <source>
        <dbReference type="ARBA" id="ARBA00012756"/>
    </source>
</evidence>
<dbReference type="CDD" id="cd03143">
    <property type="entry name" value="A4_beta-galactosidase_middle_domain"/>
    <property type="match status" value="1"/>
</dbReference>
<gene>
    <name evidence="10" type="ORF">FNY66_15025</name>
</gene>
<dbReference type="GO" id="GO:0005975">
    <property type="term" value="P:carbohydrate metabolic process"/>
    <property type="evidence" value="ECO:0007669"/>
    <property type="project" value="InterPro"/>
</dbReference>
<keyword evidence="11" id="KW-1185">Reference proteome</keyword>
<evidence type="ECO:0000313" key="11">
    <source>
        <dbReference type="Proteomes" id="UP000322025"/>
    </source>
</evidence>
<dbReference type="InterPro" id="IPR013529">
    <property type="entry name" value="Glyco_hydro_42_N"/>
</dbReference>
<dbReference type="Gene3D" id="3.20.20.80">
    <property type="entry name" value="Glycosidases"/>
    <property type="match status" value="1"/>
</dbReference>
<dbReference type="Gene3D" id="3.40.50.880">
    <property type="match status" value="1"/>
</dbReference>
<keyword evidence="5 10" id="KW-0378">Hydrolase</keyword>
<dbReference type="SUPFAM" id="SSF51445">
    <property type="entry name" value="(Trans)glycosidases"/>
    <property type="match status" value="1"/>
</dbReference>
<dbReference type="InterPro" id="IPR013738">
    <property type="entry name" value="Beta_galactosidase_Trimer"/>
</dbReference>
<dbReference type="Proteomes" id="UP000322025">
    <property type="component" value="Unassembled WGS sequence"/>
</dbReference>
<accession>A0A5M9HUD9</accession>
<comment type="caution">
    <text evidence="10">The sequence shown here is derived from an EMBL/GenBank/DDBJ whole genome shotgun (WGS) entry which is preliminary data.</text>
</comment>
<comment type="catalytic activity">
    <reaction evidence="1">
        <text>Hydrolysis of terminal non-reducing beta-D-galactose residues in beta-D-galactosides.</text>
        <dbReference type="EC" id="3.2.1.23"/>
    </reaction>
</comment>
<keyword evidence="6" id="KW-0862">Zinc</keyword>
<evidence type="ECO:0000256" key="6">
    <source>
        <dbReference type="ARBA" id="ARBA00022833"/>
    </source>
</evidence>
<evidence type="ECO:0000313" key="10">
    <source>
        <dbReference type="EMBL" id="KAA8500153.1"/>
    </source>
</evidence>
<dbReference type="PANTHER" id="PTHR36447:SF2">
    <property type="entry name" value="BETA-GALACTOSIDASE YESZ"/>
    <property type="match status" value="1"/>
</dbReference>
<evidence type="ECO:0000256" key="5">
    <source>
        <dbReference type="ARBA" id="ARBA00022801"/>
    </source>
</evidence>
<evidence type="ECO:0000259" key="8">
    <source>
        <dbReference type="Pfam" id="PF02449"/>
    </source>
</evidence>
<feature type="domain" description="Glycoside hydrolase family 42 N-terminal" evidence="8">
    <location>
        <begin position="12"/>
        <end position="388"/>
    </location>
</feature>
<evidence type="ECO:0000256" key="1">
    <source>
        <dbReference type="ARBA" id="ARBA00001412"/>
    </source>
</evidence>
<dbReference type="InterPro" id="IPR029062">
    <property type="entry name" value="Class_I_gatase-like"/>
</dbReference>